<keyword evidence="1" id="KW-0805">Transcription regulation</keyword>
<dbReference type="AlphaFoldDB" id="A0AAU7PRB4"/>
<dbReference type="CDD" id="cd07377">
    <property type="entry name" value="WHTH_GntR"/>
    <property type="match status" value="1"/>
</dbReference>
<feature type="domain" description="HTH gntR-type" evidence="4">
    <location>
        <begin position="29"/>
        <end position="97"/>
    </location>
</feature>
<keyword evidence="2" id="KW-0238">DNA-binding</keyword>
<evidence type="ECO:0000313" key="5">
    <source>
        <dbReference type="EMBL" id="XBS54261.1"/>
    </source>
</evidence>
<dbReference type="Pfam" id="PF00392">
    <property type="entry name" value="GntR"/>
    <property type="match status" value="1"/>
</dbReference>
<evidence type="ECO:0000256" key="1">
    <source>
        <dbReference type="ARBA" id="ARBA00023015"/>
    </source>
</evidence>
<dbReference type="InterPro" id="IPR036388">
    <property type="entry name" value="WH-like_DNA-bd_sf"/>
</dbReference>
<accession>A0AAU7PRB4</accession>
<dbReference type="EMBL" id="CP157940">
    <property type="protein sequence ID" value="XBS54261.1"/>
    <property type="molecule type" value="Genomic_DNA"/>
</dbReference>
<evidence type="ECO:0000256" key="2">
    <source>
        <dbReference type="ARBA" id="ARBA00023125"/>
    </source>
</evidence>
<dbReference type="Gene3D" id="1.10.10.10">
    <property type="entry name" value="Winged helix-like DNA-binding domain superfamily/Winged helix DNA-binding domain"/>
    <property type="match status" value="1"/>
</dbReference>
<dbReference type="SUPFAM" id="SSF46785">
    <property type="entry name" value="Winged helix' DNA-binding domain"/>
    <property type="match status" value="1"/>
</dbReference>
<keyword evidence="3" id="KW-0804">Transcription</keyword>
<dbReference type="GO" id="GO:0003677">
    <property type="term" value="F:DNA binding"/>
    <property type="evidence" value="ECO:0007669"/>
    <property type="project" value="UniProtKB-KW"/>
</dbReference>
<reference evidence="5" key="1">
    <citation type="submission" date="2024-06" db="EMBL/GenBank/DDBJ databases">
        <title>Lacrimispora cavernae sp. nov., a novel anaerobe isolated from bat guano pile inside a cave.</title>
        <authorList>
            <person name="Miller S.L."/>
            <person name="Lu N."/>
            <person name="King J."/>
            <person name="Sankaranarayanan K."/>
            <person name="Lawson P.A."/>
        </authorList>
    </citation>
    <scope>NUCLEOTIDE SEQUENCE</scope>
    <source>
        <strain evidence="5">BS-2</strain>
    </source>
</reference>
<proteinExistence type="predicted"/>
<dbReference type="PROSITE" id="PS50949">
    <property type="entry name" value="HTH_GNTR"/>
    <property type="match status" value="1"/>
</dbReference>
<dbReference type="InterPro" id="IPR000524">
    <property type="entry name" value="Tscrpt_reg_HTH_GntR"/>
</dbReference>
<dbReference type="SMART" id="SM00345">
    <property type="entry name" value="HTH_GNTR"/>
    <property type="match status" value="1"/>
</dbReference>
<dbReference type="GO" id="GO:0003700">
    <property type="term" value="F:DNA-binding transcription factor activity"/>
    <property type="evidence" value="ECO:0007669"/>
    <property type="project" value="InterPro"/>
</dbReference>
<protein>
    <submittedName>
        <fullName evidence="5">GntR family transcriptional regulator</fullName>
    </submittedName>
</protein>
<dbReference type="PANTHER" id="PTHR38445:SF6">
    <property type="entry name" value="GNTR-FAMILY TRANSCRIPTIONAL REGULATOR"/>
    <property type="match status" value="1"/>
</dbReference>
<dbReference type="RefSeq" id="WP_349946795.1">
    <property type="nucleotide sequence ID" value="NZ_CP157940.1"/>
</dbReference>
<gene>
    <name evidence="5" type="ORF">ABFV83_00290</name>
</gene>
<evidence type="ECO:0000259" key="4">
    <source>
        <dbReference type="PROSITE" id="PS50949"/>
    </source>
</evidence>
<organism evidence="5">
    <name type="scientific">Lacrimispora sp. BS-2</name>
    <dbReference type="NCBI Taxonomy" id="3151850"/>
    <lineage>
        <taxon>Bacteria</taxon>
        <taxon>Bacillati</taxon>
        <taxon>Bacillota</taxon>
        <taxon>Clostridia</taxon>
        <taxon>Lachnospirales</taxon>
        <taxon>Lachnospiraceae</taxon>
        <taxon>Lacrimispora</taxon>
    </lineage>
</organism>
<dbReference type="InterPro" id="IPR036390">
    <property type="entry name" value="WH_DNA-bd_sf"/>
</dbReference>
<dbReference type="PANTHER" id="PTHR38445">
    <property type="entry name" value="HTH-TYPE TRANSCRIPTIONAL REPRESSOR YTRA"/>
    <property type="match status" value="1"/>
</dbReference>
<name>A0AAU7PRB4_9FIRM</name>
<evidence type="ECO:0000256" key="3">
    <source>
        <dbReference type="ARBA" id="ARBA00023163"/>
    </source>
</evidence>
<sequence>MYYCINRLVQQYNNTKGGGIMIWKLTDDRPIWIQLVDQLTLRIVSGVYASGAAVPTVRALAGEAGVNPNTMQRALAELESRGLVETRRTAGRLVTEDLSLIRSVREELAYGRMEEFLASMRALGYTDEQTRQLLAAWDKKEEHL</sequence>